<name>A0A5Q4YV38_9BURK</name>
<dbReference type="Proteomes" id="UP000325811">
    <property type="component" value="Chromosome I"/>
</dbReference>
<gene>
    <name evidence="1" type="ORF">PDMSB3_1596</name>
</gene>
<keyword evidence="2" id="KW-1185">Reference proteome</keyword>
<protein>
    <submittedName>
        <fullName evidence="1">Uncharacterized protein</fullName>
    </submittedName>
</protein>
<organism evidence="1 2">
    <name type="scientific">Paraburkholderia dioscoreae</name>
    <dbReference type="NCBI Taxonomy" id="2604047"/>
    <lineage>
        <taxon>Bacteria</taxon>
        <taxon>Pseudomonadati</taxon>
        <taxon>Pseudomonadota</taxon>
        <taxon>Betaproteobacteria</taxon>
        <taxon>Burkholderiales</taxon>
        <taxon>Burkholderiaceae</taxon>
        <taxon>Paraburkholderia</taxon>
    </lineage>
</organism>
<dbReference type="KEGG" id="pdio:PDMSB3_1596"/>
<evidence type="ECO:0000313" key="2">
    <source>
        <dbReference type="Proteomes" id="UP000325811"/>
    </source>
</evidence>
<evidence type="ECO:0000313" key="1">
    <source>
        <dbReference type="EMBL" id="VVD28052.1"/>
    </source>
</evidence>
<dbReference type="AlphaFoldDB" id="A0A5Q4YV38"/>
<proteinExistence type="predicted"/>
<sequence length="128" mass="14325">MGGESHTKLSNTVSQVLARPSEWLELFKASRQRDAFFLFLSAHNKVCGISKTPLCVQQRLQVSREVVEQLTEWANNASPFLLLVSVDNTCRLAADYQDQLTHLNDIHSREGIAQPPSGELLTACVWTD</sequence>
<reference evidence="1 2" key="1">
    <citation type="submission" date="2019-08" db="EMBL/GenBank/DDBJ databases">
        <authorList>
            <person name="Herpell B J."/>
        </authorList>
    </citation>
    <scope>NUCLEOTIDE SEQUENCE [LARGE SCALE GENOMIC DNA]</scope>
    <source>
        <strain evidence="2">Msb3</strain>
    </source>
</reference>
<accession>A0A5Q4YV38</accession>
<dbReference type="EMBL" id="LR699553">
    <property type="protein sequence ID" value="VVD28052.1"/>
    <property type="molecule type" value="Genomic_DNA"/>
</dbReference>